<dbReference type="AlphaFoldDB" id="M0A0G4"/>
<sequence>MRVLRGRASTIERDHAVTQSLLSEPIETAVRVWRPLRHVAFGPRDVQEDRYERACETARKLGYGTYERSVGGRAVAYTGTTICFAHIDTVADKRAGLTDRYERILDRLRIALDAVDVASERGEPEAAFCPGTHSLSAGGKLVGIAQRVRQNAALTAGIVVPRDRDELIAVLEPVYAELDIPFDPDAMGSVRQAGSEASPERVRQAIEDALVAGSERDGTQIQRERVSVGI</sequence>
<gene>
    <name evidence="2" type="ORF">C484_09996</name>
</gene>
<proteinExistence type="predicted"/>
<organism evidence="2 3">
    <name type="scientific">Natrialba taiwanensis DSM 12281</name>
    <dbReference type="NCBI Taxonomy" id="1230458"/>
    <lineage>
        <taxon>Archaea</taxon>
        <taxon>Methanobacteriati</taxon>
        <taxon>Methanobacteriota</taxon>
        <taxon>Stenosarchaea group</taxon>
        <taxon>Halobacteria</taxon>
        <taxon>Halobacteriales</taxon>
        <taxon>Natrialbaceae</taxon>
        <taxon>Natrialba</taxon>
    </lineage>
</organism>
<keyword evidence="2" id="KW-0436">Ligase</keyword>
<dbReference type="InterPro" id="IPR004143">
    <property type="entry name" value="BPL_LPL_catalytic"/>
</dbReference>
<evidence type="ECO:0000259" key="1">
    <source>
        <dbReference type="Pfam" id="PF21948"/>
    </source>
</evidence>
<dbReference type="SUPFAM" id="SSF55681">
    <property type="entry name" value="Class II aaRS and biotin synthetases"/>
    <property type="match status" value="1"/>
</dbReference>
<dbReference type="Pfam" id="PF21948">
    <property type="entry name" value="LplA-B_cat"/>
    <property type="match status" value="1"/>
</dbReference>
<dbReference type="STRING" id="1230458.C484_09996"/>
<name>M0A0G4_9EURY</name>
<evidence type="ECO:0000313" key="3">
    <source>
        <dbReference type="Proteomes" id="UP000011648"/>
    </source>
</evidence>
<accession>M0A0G4</accession>
<dbReference type="EMBL" id="AOIL01000034">
    <property type="protein sequence ID" value="ELY91821.1"/>
    <property type="molecule type" value="Genomic_DNA"/>
</dbReference>
<dbReference type="Gene3D" id="3.30.930.10">
    <property type="entry name" value="Bira Bifunctional Protein, Domain 2"/>
    <property type="match status" value="1"/>
</dbReference>
<dbReference type="Proteomes" id="UP000011648">
    <property type="component" value="Unassembled WGS sequence"/>
</dbReference>
<evidence type="ECO:0000313" key="2">
    <source>
        <dbReference type="EMBL" id="ELY91821.1"/>
    </source>
</evidence>
<reference evidence="2 3" key="1">
    <citation type="journal article" date="2014" name="PLoS Genet.">
        <title>Phylogenetically driven sequencing of extremely halophilic archaea reveals strategies for static and dynamic osmo-response.</title>
        <authorList>
            <person name="Becker E.A."/>
            <person name="Seitzer P.M."/>
            <person name="Tritt A."/>
            <person name="Larsen D."/>
            <person name="Krusor M."/>
            <person name="Yao A.I."/>
            <person name="Wu D."/>
            <person name="Madern D."/>
            <person name="Eisen J.A."/>
            <person name="Darling A.E."/>
            <person name="Facciotti M.T."/>
        </authorList>
    </citation>
    <scope>NUCLEOTIDE SEQUENCE [LARGE SCALE GENOMIC DNA]</scope>
    <source>
        <strain evidence="2 3">DSM 12281</strain>
    </source>
</reference>
<dbReference type="RefSeq" id="WP_006825753.1">
    <property type="nucleotide sequence ID" value="NZ_AOIL01000034.1"/>
</dbReference>
<dbReference type="InterPro" id="IPR045864">
    <property type="entry name" value="aa-tRNA-synth_II/BPL/LPL"/>
</dbReference>
<comment type="caution">
    <text evidence="2">The sequence shown here is derived from an EMBL/GenBank/DDBJ whole genome shotgun (WGS) entry which is preliminary data.</text>
</comment>
<keyword evidence="3" id="KW-1185">Reference proteome</keyword>
<dbReference type="GO" id="GO:0016874">
    <property type="term" value="F:ligase activity"/>
    <property type="evidence" value="ECO:0007669"/>
    <property type="project" value="UniProtKB-KW"/>
</dbReference>
<dbReference type="PATRIC" id="fig|1230458.4.peg.2008"/>
<feature type="domain" description="BPL/LPL catalytic" evidence="1">
    <location>
        <begin position="13"/>
        <end position="209"/>
    </location>
</feature>
<dbReference type="OrthoDB" id="192160at2157"/>
<protein>
    <submittedName>
        <fullName evidence="2">Biotin/lipoate A/B protein ligase family domain-containing protein</fullName>
    </submittedName>
</protein>